<dbReference type="RefSeq" id="WP_122143216.1">
    <property type="nucleotide sequence ID" value="NZ_CP133097.1"/>
</dbReference>
<feature type="compositionally biased region" description="Polar residues" evidence="1">
    <location>
        <begin position="21"/>
        <end position="39"/>
    </location>
</feature>
<sequence length="74" mass="7950">MKTTISRKRIIIGQAQALTVSTGTSHPTGNQKVKKTSSPGRKMKVGKTDFYLPAGPGKEETLLPQASINVLAER</sequence>
<reference evidence="2 3" key="1">
    <citation type="submission" date="2018-08" db="EMBL/GenBank/DDBJ databases">
        <title>A genome reference for cultivated species of the human gut microbiota.</title>
        <authorList>
            <person name="Zou Y."/>
            <person name="Xue W."/>
            <person name="Luo G."/>
        </authorList>
    </citation>
    <scope>NUCLEOTIDE SEQUENCE [LARGE SCALE GENOMIC DNA]</scope>
    <source>
        <strain evidence="2 3">AF14-26</strain>
    </source>
</reference>
<organism evidence="2 3">
    <name type="scientific">Bacteroides fragilis</name>
    <dbReference type="NCBI Taxonomy" id="817"/>
    <lineage>
        <taxon>Bacteria</taxon>
        <taxon>Pseudomonadati</taxon>
        <taxon>Bacteroidota</taxon>
        <taxon>Bacteroidia</taxon>
        <taxon>Bacteroidales</taxon>
        <taxon>Bacteroidaceae</taxon>
        <taxon>Bacteroides</taxon>
    </lineage>
</organism>
<evidence type="ECO:0000313" key="3">
    <source>
        <dbReference type="Proteomes" id="UP000286270"/>
    </source>
</evidence>
<evidence type="ECO:0000256" key="1">
    <source>
        <dbReference type="SAM" id="MobiDB-lite"/>
    </source>
</evidence>
<protein>
    <submittedName>
        <fullName evidence="2">Uncharacterized protein</fullName>
    </submittedName>
</protein>
<feature type="region of interest" description="Disordered" evidence="1">
    <location>
        <begin position="21"/>
        <end position="46"/>
    </location>
</feature>
<dbReference type="Proteomes" id="UP000286270">
    <property type="component" value="Unassembled WGS sequence"/>
</dbReference>
<dbReference type="EMBL" id="QRZH01000017">
    <property type="protein sequence ID" value="RGV50143.1"/>
    <property type="molecule type" value="Genomic_DNA"/>
</dbReference>
<comment type="caution">
    <text evidence="2">The sequence shown here is derived from an EMBL/GenBank/DDBJ whole genome shotgun (WGS) entry which is preliminary data.</text>
</comment>
<gene>
    <name evidence="2" type="ORF">DWW08_17505</name>
</gene>
<name>A0A412XY44_BACFG</name>
<evidence type="ECO:0000313" key="2">
    <source>
        <dbReference type="EMBL" id="RGV50143.1"/>
    </source>
</evidence>
<proteinExistence type="predicted"/>
<dbReference type="AlphaFoldDB" id="A0A412XY44"/>
<accession>A0A412XY44</accession>